<sequence length="141" mass="16264">MARSDFAFHFPFRIRYSEVDGQRVVFNAHYLTYFDTAITEFLRSREIGYNDHFSPDTFDFHLVKATVEYKRPIRFDDEIDVCVRIGAAGRSSVTFAIEIHPKGEDALLSTGEIIWVYTDMKAGRSAPVPGWFLERMGWQGA</sequence>
<dbReference type="SUPFAM" id="SSF54637">
    <property type="entry name" value="Thioesterase/thiol ester dehydrase-isomerase"/>
    <property type="match status" value="1"/>
</dbReference>
<evidence type="ECO:0000313" key="5">
    <source>
        <dbReference type="Proteomes" id="UP000075787"/>
    </source>
</evidence>
<dbReference type="InterPro" id="IPR006684">
    <property type="entry name" value="YbgC/YbaW"/>
</dbReference>
<dbReference type="CDD" id="cd00586">
    <property type="entry name" value="4HBT"/>
    <property type="match status" value="1"/>
</dbReference>
<proteinExistence type="inferred from homology"/>
<dbReference type="NCBIfam" id="TIGR00051">
    <property type="entry name" value="YbgC/FadM family acyl-CoA thioesterase"/>
    <property type="match status" value="1"/>
</dbReference>
<dbReference type="GO" id="GO:0047617">
    <property type="term" value="F:fatty acyl-CoA hydrolase activity"/>
    <property type="evidence" value="ECO:0007669"/>
    <property type="project" value="TreeGrafter"/>
</dbReference>
<evidence type="ECO:0000256" key="2">
    <source>
        <dbReference type="ARBA" id="ARBA00022801"/>
    </source>
</evidence>
<dbReference type="Pfam" id="PF13279">
    <property type="entry name" value="4HBT_2"/>
    <property type="match status" value="1"/>
</dbReference>
<dbReference type="InterPro" id="IPR029069">
    <property type="entry name" value="HotDog_dom_sf"/>
</dbReference>
<dbReference type="GeneID" id="97243970"/>
<organism evidence="4 5">
    <name type="scientific">Tistrella mobilis</name>
    <dbReference type="NCBI Taxonomy" id="171437"/>
    <lineage>
        <taxon>Bacteria</taxon>
        <taxon>Pseudomonadati</taxon>
        <taxon>Pseudomonadota</taxon>
        <taxon>Alphaproteobacteria</taxon>
        <taxon>Geminicoccales</taxon>
        <taxon>Geminicoccaceae</taxon>
        <taxon>Tistrella</taxon>
    </lineage>
</organism>
<dbReference type="EMBL" id="DMAI01000001">
    <property type="protein sequence ID" value="HAE45799.1"/>
    <property type="molecule type" value="Genomic_DNA"/>
</dbReference>
<reference evidence="3 6" key="2">
    <citation type="journal article" date="2018" name="Nat. Biotechnol.">
        <title>A standardized bacterial taxonomy based on genome phylogeny substantially revises the tree of life.</title>
        <authorList>
            <person name="Parks D.H."/>
            <person name="Chuvochina M."/>
            <person name="Waite D.W."/>
            <person name="Rinke C."/>
            <person name="Skarshewski A."/>
            <person name="Chaumeil P.A."/>
            <person name="Hugenholtz P."/>
        </authorList>
    </citation>
    <scope>NUCLEOTIDE SEQUENCE [LARGE SCALE GENOMIC DNA]</scope>
    <source>
        <strain evidence="3">UBA8739</strain>
    </source>
</reference>
<comment type="caution">
    <text evidence="4">The sequence shown here is derived from an EMBL/GenBank/DDBJ whole genome shotgun (WGS) entry which is preliminary data.</text>
</comment>
<gene>
    <name evidence="4" type="ORF">AUP44_20230</name>
    <name evidence="3" type="ORF">DCK97_00100</name>
</gene>
<dbReference type="Gene3D" id="3.10.129.10">
    <property type="entry name" value="Hotdog Thioesterase"/>
    <property type="match status" value="1"/>
</dbReference>
<name>A0A162LWN1_9PROT</name>
<dbReference type="Proteomes" id="UP000075787">
    <property type="component" value="Unassembled WGS sequence"/>
</dbReference>
<dbReference type="InterPro" id="IPR050563">
    <property type="entry name" value="4-hydroxybenzoyl-CoA_TE"/>
</dbReference>
<evidence type="ECO:0000256" key="1">
    <source>
        <dbReference type="ARBA" id="ARBA00005953"/>
    </source>
</evidence>
<dbReference type="PIRSF" id="PIRSF003230">
    <property type="entry name" value="YbgC"/>
    <property type="match status" value="1"/>
</dbReference>
<keyword evidence="2" id="KW-0378">Hydrolase</keyword>
<dbReference type="OrthoDB" id="9799036at2"/>
<dbReference type="RefSeq" id="WP_062761525.1">
    <property type="nucleotide sequence ID" value="NZ_CP121027.1"/>
</dbReference>
<accession>A0A162LWN1</accession>
<evidence type="ECO:0000313" key="3">
    <source>
        <dbReference type="EMBL" id="HAE45799.1"/>
    </source>
</evidence>
<evidence type="ECO:0000313" key="6">
    <source>
        <dbReference type="Proteomes" id="UP000257706"/>
    </source>
</evidence>
<dbReference type="PANTHER" id="PTHR31793:SF27">
    <property type="entry name" value="NOVEL THIOESTERASE SUPERFAMILY DOMAIN AND SAPOSIN A-TYPE DOMAIN CONTAINING PROTEIN (0610012H03RIK)"/>
    <property type="match status" value="1"/>
</dbReference>
<reference evidence="4 5" key="1">
    <citation type="submission" date="2015-12" db="EMBL/GenBank/DDBJ databases">
        <title>Genome sequence of Tistrella mobilis MCCC 1A02139.</title>
        <authorList>
            <person name="Lu L."/>
            <person name="Lai Q."/>
            <person name="Shao Z."/>
            <person name="Qian P."/>
        </authorList>
    </citation>
    <scope>NUCLEOTIDE SEQUENCE [LARGE SCALE GENOMIC DNA]</scope>
    <source>
        <strain evidence="4 5">MCCC 1A02139</strain>
    </source>
</reference>
<evidence type="ECO:0000313" key="4">
    <source>
        <dbReference type="EMBL" id="KYO57426.1"/>
    </source>
</evidence>
<dbReference type="Proteomes" id="UP000257706">
    <property type="component" value="Unassembled WGS sequence"/>
</dbReference>
<protein>
    <submittedName>
        <fullName evidence="3 4">Thioesterase</fullName>
    </submittedName>
</protein>
<comment type="similarity">
    <text evidence="1">Belongs to the 4-hydroxybenzoyl-CoA thioesterase family.</text>
</comment>
<dbReference type="EMBL" id="LPZR01000023">
    <property type="protein sequence ID" value="KYO57426.1"/>
    <property type="molecule type" value="Genomic_DNA"/>
</dbReference>
<dbReference type="PANTHER" id="PTHR31793">
    <property type="entry name" value="4-HYDROXYBENZOYL-COA THIOESTERASE FAMILY MEMBER"/>
    <property type="match status" value="1"/>
</dbReference>
<dbReference type="AlphaFoldDB" id="A0A162LWN1"/>